<dbReference type="PANTHER" id="PTHR43687:SF1">
    <property type="entry name" value="FERREDOXIN III"/>
    <property type="match status" value="1"/>
</dbReference>
<keyword evidence="2" id="KW-0479">Metal-binding</keyword>
<dbReference type="EMBL" id="DRZI01000025">
    <property type="protein sequence ID" value="HHP81176.1"/>
    <property type="molecule type" value="Genomic_DNA"/>
</dbReference>
<sequence>MLGKPVIDYAICNNCATCVDLCLYRAIYIDIVDGYVKIDYKKCRECGVCIKICPYGAIR</sequence>
<dbReference type="GO" id="GO:0051539">
    <property type="term" value="F:4 iron, 4 sulfur cluster binding"/>
    <property type="evidence" value="ECO:0007669"/>
    <property type="project" value="UniProtKB-KW"/>
</dbReference>
<evidence type="ECO:0000313" key="6">
    <source>
        <dbReference type="EMBL" id="HHP81176.1"/>
    </source>
</evidence>
<evidence type="ECO:0000256" key="2">
    <source>
        <dbReference type="ARBA" id="ARBA00022723"/>
    </source>
</evidence>
<reference evidence="7" key="1">
    <citation type="journal article" date="2020" name="mSystems">
        <title>Genome- and Community-Level Interaction Insights into Carbon Utilization and Element Cycling Functions of Hydrothermarchaeota in Hydrothermal Sediment.</title>
        <authorList>
            <person name="Zhou Z."/>
            <person name="Liu Y."/>
            <person name="Xu W."/>
            <person name="Pan J."/>
            <person name="Luo Z.H."/>
            <person name="Li M."/>
        </authorList>
    </citation>
    <scope>NUCLEOTIDE SEQUENCE [LARGE SCALE GENOMIC DNA]</scope>
    <source>
        <strain evidence="7">SpSt-1</strain>
        <strain evidence="6">SpSt-1121</strain>
    </source>
</reference>
<dbReference type="GO" id="GO:0046872">
    <property type="term" value="F:metal ion binding"/>
    <property type="evidence" value="ECO:0007669"/>
    <property type="project" value="UniProtKB-KW"/>
</dbReference>
<dbReference type="InterPro" id="IPR017896">
    <property type="entry name" value="4Fe4S_Fe-S-bd"/>
</dbReference>
<dbReference type="GO" id="GO:0016491">
    <property type="term" value="F:oxidoreductase activity"/>
    <property type="evidence" value="ECO:0007669"/>
    <property type="project" value="UniProtKB-ARBA"/>
</dbReference>
<evidence type="ECO:0000256" key="4">
    <source>
        <dbReference type="ARBA" id="ARBA00023014"/>
    </source>
</evidence>
<name>A0A7C5USF5_9CREN</name>
<keyword evidence="3" id="KW-0408">Iron</keyword>
<comment type="caution">
    <text evidence="7">The sequence shown here is derived from an EMBL/GenBank/DDBJ whole genome shotgun (WGS) entry which is preliminary data.</text>
</comment>
<dbReference type="PROSITE" id="PS00198">
    <property type="entry name" value="4FE4S_FER_1"/>
    <property type="match status" value="1"/>
</dbReference>
<feature type="domain" description="4Fe-4S ferredoxin-type" evidence="5">
    <location>
        <begin position="34"/>
        <end position="59"/>
    </location>
</feature>
<dbReference type="Pfam" id="PF13237">
    <property type="entry name" value="Fer4_10"/>
    <property type="match status" value="1"/>
</dbReference>
<evidence type="ECO:0000259" key="5">
    <source>
        <dbReference type="PROSITE" id="PS51379"/>
    </source>
</evidence>
<dbReference type="Gene3D" id="3.30.70.20">
    <property type="match status" value="1"/>
</dbReference>
<feature type="domain" description="4Fe-4S ferredoxin-type" evidence="5">
    <location>
        <begin position="3"/>
        <end position="32"/>
    </location>
</feature>
<evidence type="ECO:0000256" key="3">
    <source>
        <dbReference type="ARBA" id="ARBA00023004"/>
    </source>
</evidence>
<dbReference type="SUPFAM" id="SSF54862">
    <property type="entry name" value="4Fe-4S ferredoxins"/>
    <property type="match status" value="1"/>
</dbReference>
<gene>
    <name evidence="7" type="ORF">ENL47_01880</name>
    <name evidence="6" type="ORF">ENM84_00775</name>
</gene>
<organism evidence="7">
    <name type="scientific">Ignisphaera aggregans</name>
    <dbReference type="NCBI Taxonomy" id="334771"/>
    <lineage>
        <taxon>Archaea</taxon>
        <taxon>Thermoproteota</taxon>
        <taxon>Thermoprotei</taxon>
        <taxon>Desulfurococcales</taxon>
        <taxon>Desulfurococcaceae</taxon>
        <taxon>Ignisphaera</taxon>
    </lineage>
</organism>
<protein>
    <submittedName>
        <fullName evidence="7">4Fe-4S dicluster domain-containing protein</fullName>
    </submittedName>
</protein>
<evidence type="ECO:0000256" key="1">
    <source>
        <dbReference type="ARBA" id="ARBA00022485"/>
    </source>
</evidence>
<dbReference type="PANTHER" id="PTHR43687">
    <property type="entry name" value="ADENYLYLSULFATE REDUCTASE, BETA SUBUNIT"/>
    <property type="match status" value="1"/>
</dbReference>
<dbReference type="EMBL" id="DRUB01000032">
    <property type="protein sequence ID" value="HHR95585.1"/>
    <property type="molecule type" value="Genomic_DNA"/>
</dbReference>
<dbReference type="InterPro" id="IPR050572">
    <property type="entry name" value="Fe-S_Ferredoxin"/>
</dbReference>
<evidence type="ECO:0000313" key="7">
    <source>
        <dbReference type="EMBL" id="HHR95585.1"/>
    </source>
</evidence>
<keyword evidence="4" id="KW-0411">Iron-sulfur</keyword>
<accession>A0A7C5USF5</accession>
<keyword evidence="1" id="KW-0004">4Fe-4S</keyword>
<proteinExistence type="predicted"/>
<dbReference type="PROSITE" id="PS51379">
    <property type="entry name" value="4FE4S_FER_2"/>
    <property type="match status" value="2"/>
</dbReference>
<dbReference type="InterPro" id="IPR017900">
    <property type="entry name" value="4Fe4S_Fe_S_CS"/>
</dbReference>
<dbReference type="AlphaFoldDB" id="A0A7C5USF5"/>